<dbReference type="Proteomes" id="UP000596063">
    <property type="component" value="Chromosome"/>
</dbReference>
<feature type="compositionally biased region" description="Pro residues" evidence="1">
    <location>
        <begin position="142"/>
        <end position="152"/>
    </location>
</feature>
<dbReference type="KEGG" id="snan:I6N98_05655"/>
<accession>A0A7T4R317</accession>
<protein>
    <recommendedName>
        <fullName evidence="4">PBP domain-containing protein</fullName>
    </recommendedName>
</protein>
<name>A0A7T4R317_9GAMM</name>
<organism evidence="2 3">
    <name type="scientific">Spongiibacter nanhainus</name>
    <dbReference type="NCBI Taxonomy" id="2794344"/>
    <lineage>
        <taxon>Bacteria</taxon>
        <taxon>Pseudomonadati</taxon>
        <taxon>Pseudomonadota</taxon>
        <taxon>Gammaproteobacteria</taxon>
        <taxon>Cellvibrionales</taxon>
        <taxon>Spongiibacteraceae</taxon>
        <taxon>Spongiibacter</taxon>
    </lineage>
</organism>
<sequence length="161" mass="17879">MALALILTAVLAGVKSPRLYASENLSDDGVSVLVHPELQVLPLSRGDLQAIFTMRKRRWDEKTPVRVFVLPDNHALHRAFCKYKLGVYPYVLRDHWNRLTFSGTGYPPTVMENAEKLRDAVLTTPGAIGYITSDALLHSHPPSGPAPRPAPQPVDGDHRHE</sequence>
<dbReference type="EMBL" id="CP066167">
    <property type="protein sequence ID" value="QQD19339.1"/>
    <property type="molecule type" value="Genomic_DNA"/>
</dbReference>
<evidence type="ECO:0000313" key="2">
    <source>
        <dbReference type="EMBL" id="QQD19339.1"/>
    </source>
</evidence>
<dbReference type="Gene3D" id="3.40.190.10">
    <property type="entry name" value="Periplasmic binding protein-like II"/>
    <property type="match status" value="1"/>
</dbReference>
<evidence type="ECO:0008006" key="4">
    <source>
        <dbReference type="Google" id="ProtNLM"/>
    </source>
</evidence>
<proteinExistence type="predicted"/>
<feature type="region of interest" description="Disordered" evidence="1">
    <location>
        <begin position="138"/>
        <end position="161"/>
    </location>
</feature>
<evidence type="ECO:0000313" key="3">
    <source>
        <dbReference type="Proteomes" id="UP000596063"/>
    </source>
</evidence>
<dbReference type="AlphaFoldDB" id="A0A7T4R317"/>
<dbReference type="RefSeq" id="WP_198570824.1">
    <property type="nucleotide sequence ID" value="NZ_CP066167.1"/>
</dbReference>
<reference evidence="2 3" key="1">
    <citation type="submission" date="2020-12" db="EMBL/GenBank/DDBJ databases">
        <authorList>
            <person name="Shan Y."/>
        </authorList>
    </citation>
    <scope>NUCLEOTIDE SEQUENCE [LARGE SCALE GENOMIC DNA]</scope>
    <source>
        <strain evidence="3">csc3.9</strain>
    </source>
</reference>
<keyword evidence="3" id="KW-1185">Reference proteome</keyword>
<dbReference type="SUPFAM" id="SSF53850">
    <property type="entry name" value="Periplasmic binding protein-like II"/>
    <property type="match status" value="1"/>
</dbReference>
<evidence type="ECO:0000256" key="1">
    <source>
        <dbReference type="SAM" id="MobiDB-lite"/>
    </source>
</evidence>
<gene>
    <name evidence="2" type="ORF">I6N98_05655</name>
</gene>